<keyword evidence="3" id="KW-0804">Transcription</keyword>
<dbReference type="RefSeq" id="WP_353864663.1">
    <property type="nucleotide sequence ID" value="NZ_CP088295.1"/>
</dbReference>
<dbReference type="InterPro" id="IPR036271">
    <property type="entry name" value="Tet_transcr_reg_TetR-rel_C_sf"/>
</dbReference>
<dbReference type="Pfam" id="PF00440">
    <property type="entry name" value="TetR_N"/>
    <property type="match status" value="1"/>
</dbReference>
<feature type="domain" description="HTH tetR-type" evidence="5">
    <location>
        <begin position="13"/>
        <end position="73"/>
    </location>
</feature>
<accession>A0ABY5PHU9</accession>
<organism evidence="6 7">
    <name type="scientific">Svornostia abyssi</name>
    <dbReference type="NCBI Taxonomy" id="2898438"/>
    <lineage>
        <taxon>Bacteria</taxon>
        <taxon>Bacillati</taxon>
        <taxon>Actinomycetota</taxon>
        <taxon>Thermoleophilia</taxon>
        <taxon>Solirubrobacterales</taxon>
        <taxon>Baekduiaceae</taxon>
        <taxon>Svornostia</taxon>
    </lineage>
</organism>
<evidence type="ECO:0000313" key="6">
    <source>
        <dbReference type="EMBL" id="UUY04172.1"/>
    </source>
</evidence>
<evidence type="ECO:0000256" key="1">
    <source>
        <dbReference type="ARBA" id="ARBA00023015"/>
    </source>
</evidence>
<gene>
    <name evidence="6" type="ORF">LRS13_01185</name>
</gene>
<keyword evidence="2 4" id="KW-0238">DNA-binding</keyword>
<dbReference type="Gene3D" id="1.10.10.60">
    <property type="entry name" value="Homeodomain-like"/>
    <property type="match status" value="1"/>
</dbReference>
<protein>
    <submittedName>
        <fullName evidence="6">TetR/AcrR family transcriptional regulator</fullName>
    </submittedName>
</protein>
<dbReference type="Pfam" id="PF16859">
    <property type="entry name" value="TetR_C_11"/>
    <property type="match status" value="1"/>
</dbReference>
<dbReference type="SUPFAM" id="SSF48498">
    <property type="entry name" value="Tetracyclin repressor-like, C-terminal domain"/>
    <property type="match status" value="1"/>
</dbReference>
<dbReference type="PANTHER" id="PTHR30055:SF148">
    <property type="entry name" value="TETR-FAMILY TRANSCRIPTIONAL REGULATOR"/>
    <property type="match status" value="1"/>
</dbReference>
<keyword evidence="7" id="KW-1185">Reference proteome</keyword>
<dbReference type="SUPFAM" id="SSF46689">
    <property type="entry name" value="Homeodomain-like"/>
    <property type="match status" value="1"/>
</dbReference>
<dbReference type="Gene3D" id="1.10.357.10">
    <property type="entry name" value="Tetracycline Repressor, domain 2"/>
    <property type="match status" value="1"/>
</dbReference>
<evidence type="ECO:0000259" key="5">
    <source>
        <dbReference type="PROSITE" id="PS50977"/>
    </source>
</evidence>
<dbReference type="InterPro" id="IPR001647">
    <property type="entry name" value="HTH_TetR"/>
</dbReference>
<sequence length="194" mass="20844">MASAPQPGRPRDPEIDYRVLAIARDHLATRGYEAMSLAAVAAEAGTTRQAVYRRWPTKADLATAAIAAMSRAAERTPTDDPYADLLRELRAYANGVGRPGGVSLVGTMLVDATDPQLVALYRERIVTPRRDQLRAILERAREGELIDADADIDAVLPMLTGAYYASALAGITPADDWAARTAALAWRALGGEAR</sequence>
<dbReference type="PROSITE" id="PS50977">
    <property type="entry name" value="HTH_TETR_2"/>
    <property type="match status" value="1"/>
</dbReference>
<proteinExistence type="predicted"/>
<reference evidence="7" key="1">
    <citation type="submission" date="2021-11" db="EMBL/GenBank/DDBJ databases">
        <title>Cultivation dependent microbiological survey of springs from the worlds oldest radium mine currently devoted to the extraction of radon-saturated water.</title>
        <authorList>
            <person name="Kapinusova G."/>
            <person name="Smrhova T."/>
            <person name="Strejcek M."/>
            <person name="Suman J."/>
            <person name="Jani K."/>
            <person name="Pajer P."/>
            <person name="Uhlik O."/>
        </authorList>
    </citation>
    <scope>NUCLEOTIDE SEQUENCE [LARGE SCALE GENOMIC DNA]</scope>
    <source>
        <strain evidence="7">J379</strain>
    </source>
</reference>
<dbReference type="PANTHER" id="PTHR30055">
    <property type="entry name" value="HTH-TYPE TRANSCRIPTIONAL REGULATOR RUTR"/>
    <property type="match status" value="1"/>
</dbReference>
<evidence type="ECO:0000256" key="4">
    <source>
        <dbReference type="PROSITE-ProRule" id="PRU00335"/>
    </source>
</evidence>
<dbReference type="Proteomes" id="UP001058860">
    <property type="component" value="Chromosome"/>
</dbReference>
<evidence type="ECO:0000313" key="7">
    <source>
        <dbReference type="Proteomes" id="UP001058860"/>
    </source>
</evidence>
<evidence type="ECO:0000256" key="2">
    <source>
        <dbReference type="ARBA" id="ARBA00023125"/>
    </source>
</evidence>
<dbReference type="InterPro" id="IPR011075">
    <property type="entry name" value="TetR_C"/>
</dbReference>
<dbReference type="EMBL" id="CP088295">
    <property type="protein sequence ID" value="UUY04172.1"/>
    <property type="molecule type" value="Genomic_DNA"/>
</dbReference>
<keyword evidence="1" id="KW-0805">Transcription regulation</keyword>
<dbReference type="InterPro" id="IPR009057">
    <property type="entry name" value="Homeodomain-like_sf"/>
</dbReference>
<feature type="DNA-binding region" description="H-T-H motif" evidence="4">
    <location>
        <begin position="36"/>
        <end position="55"/>
    </location>
</feature>
<name>A0ABY5PHU9_9ACTN</name>
<dbReference type="InterPro" id="IPR050109">
    <property type="entry name" value="HTH-type_TetR-like_transc_reg"/>
</dbReference>
<evidence type="ECO:0000256" key="3">
    <source>
        <dbReference type="ARBA" id="ARBA00023163"/>
    </source>
</evidence>